<feature type="domain" description="NmrA-like" evidence="1">
    <location>
        <begin position="1"/>
        <end position="223"/>
    </location>
</feature>
<evidence type="ECO:0000259" key="1">
    <source>
        <dbReference type="Pfam" id="PF05368"/>
    </source>
</evidence>
<dbReference type="Proteomes" id="UP001235712">
    <property type="component" value="Unassembled WGS sequence"/>
</dbReference>
<comment type="caution">
    <text evidence="2">The sequence shown here is derived from an EMBL/GenBank/DDBJ whole genome shotgun (WGS) entry which is preliminary data.</text>
</comment>
<dbReference type="Pfam" id="PF05368">
    <property type="entry name" value="NmrA"/>
    <property type="match status" value="1"/>
</dbReference>
<proteinExistence type="predicted"/>
<dbReference type="InterPro" id="IPR008030">
    <property type="entry name" value="NmrA-like"/>
</dbReference>
<dbReference type="Gene3D" id="3.40.50.720">
    <property type="entry name" value="NAD(P)-binding Rossmann-like Domain"/>
    <property type="match status" value="1"/>
</dbReference>
<organism evidence="2 3">
    <name type="scientific">Kineosporia succinea</name>
    <dbReference type="NCBI Taxonomy" id="84632"/>
    <lineage>
        <taxon>Bacteria</taxon>
        <taxon>Bacillati</taxon>
        <taxon>Actinomycetota</taxon>
        <taxon>Actinomycetes</taxon>
        <taxon>Kineosporiales</taxon>
        <taxon>Kineosporiaceae</taxon>
        <taxon>Kineosporia</taxon>
    </lineage>
</organism>
<keyword evidence="3" id="KW-1185">Reference proteome</keyword>
<dbReference type="Gene3D" id="3.90.25.10">
    <property type="entry name" value="UDP-galactose 4-epimerase, domain 1"/>
    <property type="match status" value="1"/>
</dbReference>
<name>A0ABT9PEJ4_9ACTN</name>
<dbReference type="SUPFAM" id="SSF51735">
    <property type="entry name" value="NAD(P)-binding Rossmann-fold domains"/>
    <property type="match status" value="1"/>
</dbReference>
<dbReference type="EMBL" id="JAUSQZ010000001">
    <property type="protein sequence ID" value="MDP9830897.1"/>
    <property type="molecule type" value="Genomic_DNA"/>
</dbReference>
<gene>
    <name evidence="2" type="ORF">J2S57_006646</name>
</gene>
<evidence type="ECO:0000313" key="2">
    <source>
        <dbReference type="EMBL" id="MDP9830897.1"/>
    </source>
</evidence>
<sequence length="277" mass="29292">MTRTVFVTGARGKTGREVMAQLAGRPGVTVRGGTSREKHQNHPTTVAFDWRDESTWPKALDGADAVYIGRPDVEDSPELITRLLATAPGVHVVLVSEQGAEKVGPEGWVSRVESAVTTGADSWTVLRPSWFQQVFTDPRYFLEAIRRECTISLPTEGAPIAWVDTRDIAAVAVEALLDPAGHHGRAHTVTGPQAVTTAQIAAAVSAATGTTVTAVTPPLAESLAGAPAWLADVVGGMFGRVHDGTFAQVSDCVETVTGQPPRSVGAFVDEHAAQWRA</sequence>
<dbReference type="InterPro" id="IPR036291">
    <property type="entry name" value="NAD(P)-bd_dom_sf"/>
</dbReference>
<reference evidence="2 3" key="1">
    <citation type="submission" date="2023-07" db="EMBL/GenBank/DDBJ databases">
        <title>Sequencing the genomes of 1000 actinobacteria strains.</title>
        <authorList>
            <person name="Klenk H.-P."/>
        </authorList>
    </citation>
    <scope>NUCLEOTIDE SEQUENCE [LARGE SCALE GENOMIC DNA]</scope>
    <source>
        <strain evidence="2 3">DSM 44388</strain>
    </source>
</reference>
<evidence type="ECO:0000313" key="3">
    <source>
        <dbReference type="Proteomes" id="UP001235712"/>
    </source>
</evidence>
<protein>
    <submittedName>
        <fullName evidence="2">Uncharacterized protein YbjT (DUF2867 family)</fullName>
    </submittedName>
</protein>
<dbReference type="RefSeq" id="WP_307250148.1">
    <property type="nucleotide sequence ID" value="NZ_JAUSQZ010000001.1"/>
</dbReference>
<dbReference type="InterPro" id="IPR051604">
    <property type="entry name" value="Ergot_Alk_Oxidoreductase"/>
</dbReference>
<dbReference type="PANTHER" id="PTHR43162">
    <property type="match status" value="1"/>
</dbReference>
<dbReference type="PANTHER" id="PTHR43162:SF1">
    <property type="entry name" value="PRESTALK A DIFFERENTIATION PROTEIN A"/>
    <property type="match status" value="1"/>
</dbReference>
<accession>A0ABT9PEJ4</accession>